<dbReference type="Proteomes" id="UP000006100">
    <property type="component" value="Chromosome"/>
</dbReference>
<dbReference type="Gene3D" id="1.10.10.10">
    <property type="entry name" value="Winged helix-like DNA-binding domain superfamily/Winged helix DNA-binding domain"/>
    <property type="match status" value="1"/>
</dbReference>
<dbReference type="HOGENOM" id="CLU_124803_5_2_2"/>
<sequence length="109" mass="12788">MKKLSHSQIKRYDINQKLIQELTDLQSRLIIFSIITHAQSIAYISRITKIPLSTVYQKLKNLEEISLVFVEKNVLEEGHKIKYYKSRVKGIEISISKHEPKIILIKNKI</sequence>
<dbReference type="PATRIC" id="fig|1229909.8.peg.1304"/>
<proteinExistence type="predicted"/>
<accession>K0B9W4</accession>
<dbReference type="eggNOG" id="arCOG03067">
    <property type="taxonomic scope" value="Archaea"/>
</dbReference>
<dbReference type="InterPro" id="IPR036390">
    <property type="entry name" value="WH_DNA-bd_sf"/>
</dbReference>
<dbReference type="OrthoDB" id="377862at2157"/>
<dbReference type="SUPFAM" id="SSF46785">
    <property type="entry name" value="Winged helix' DNA-binding domain"/>
    <property type="match status" value="1"/>
</dbReference>
<organism evidence="1 2">
    <name type="scientific">Candidatus Nitrosopumilus sediminis</name>
    <dbReference type="NCBI Taxonomy" id="1229909"/>
    <lineage>
        <taxon>Archaea</taxon>
        <taxon>Nitrososphaerota</taxon>
        <taxon>Nitrososphaeria</taxon>
        <taxon>Nitrosopumilales</taxon>
        <taxon>Nitrosopumilaceae</taxon>
        <taxon>Nitrosopumilus</taxon>
    </lineage>
</organism>
<keyword evidence="2" id="KW-1185">Reference proteome</keyword>
<evidence type="ECO:0000313" key="2">
    <source>
        <dbReference type="Proteomes" id="UP000006100"/>
    </source>
</evidence>
<name>K0B9W4_9ARCH</name>
<reference evidence="1 2" key="1">
    <citation type="journal article" date="2012" name="J. Bacteriol.">
        <title>Draft Genome Sequence of an Ammonia-Oxidizing Archaeon, "Candidatus Nitrosopumilus sediminis" AR2, from Svalbard in the Arctic Circle.</title>
        <authorList>
            <person name="Park S.J."/>
            <person name="Kim J.G."/>
            <person name="Jung M.Y."/>
            <person name="Kim S.J."/>
            <person name="Cha I.T."/>
            <person name="Ghai R."/>
            <person name="Martin-Cuadrado A.B."/>
            <person name="Rodriguez-Valera F."/>
            <person name="Rhee S.K."/>
        </authorList>
    </citation>
    <scope>NUCLEOTIDE SEQUENCE [LARGE SCALE GENOMIC DNA]</scope>
    <source>
        <strain evidence="1 2">AR2</strain>
    </source>
</reference>
<dbReference type="EMBL" id="CP003843">
    <property type="protein sequence ID" value="AFS82988.1"/>
    <property type="molecule type" value="Genomic_DNA"/>
</dbReference>
<gene>
    <name evidence="1" type="ORF">NSED_05930</name>
</gene>
<protein>
    <submittedName>
        <fullName evidence="1">Transcriptional regulator</fullName>
    </submittedName>
</protein>
<dbReference type="AlphaFoldDB" id="K0B9W4"/>
<dbReference type="InterPro" id="IPR036388">
    <property type="entry name" value="WH-like_DNA-bd_sf"/>
</dbReference>
<dbReference type="RefSeq" id="WP_014965359.1">
    <property type="nucleotide sequence ID" value="NC_018656.1"/>
</dbReference>
<dbReference type="KEGG" id="nir:NSED_05930"/>
<evidence type="ECO:0000313" key="1">
    <source>
        <dbReference type="EMBL" id="AFS82988.1"/>
    </source>
</evidence>
<dbReference type="GeneID" id="13696981"/>